<evidence type="ECO:0000256" key="1">
    <source>
        <dbReference type="ARBA" id="ARBA00023239"/>
    </source>
</evidence>
<dbReference type="InterPro" id="IPR009009">
    <property type="entry name" value="RlpA-like_DPBB"/>
</dbReference>
<protein>
    <recommendedName>
        <fullName evidence="3">Endolytic peptidoglycan transglycosylase RlpA</fullName>
        <ecNumber evidence="3">4.2.2.-</ecNumber>
    </recommendedName>
</protein>
<organism evidence="6 7">
    <name type="scientific">Commensalibacter nepenthis</name>
    <dbReference type="NCBI Taxonomy" id="3043872"/>
    <lineage>
        <taxon>Bacteria</taxon>
        <taxon>Pseudomonadati</taxon>
        <taxon>Pseudomonadota</taxon>
        <taxon>Alphaproteobacteria</taxon>
        <taxon>Acetobacterales</taxon>
        <taxon>Acetobacteraceae</taxon>
    </lineage>
</organism>
<dbReference type="HAMAP" id="MF_02071">
    <property type="entry name" value="RlpA"/>
    <property type="match status" value="1"/>
</dbReference>
<evidence type="ECO:0000256" key="3">
    <source>
        <dbReference type="HAMAP-Rule" id="MF_02071"/>
    </source>
</evidence>
<feature type="signal peptide" evidence="3">
    <location>
        <begin position="1"/>
        <end position="27"/>
    </location>
</feature>
<dbReference type="EC" id="4.2.2.-" evidence="3"/>
<dbReference type="Gene3D" id="2.40.40.10">
    <property type="entry name" value="RlpA-like domain"/>
    <property type="match status" value="1"/>
</dbReference>
<dbReference type="InterPro" id="IPR036908">
    <property type="entry name" value="RlpA-like_sf"/>
</dbReference>
<accession>A0ABT6Q7E2</accession>
<proteinExistence type="inferred from homology"/>
<evidence type="ECO:0000313" key="6">
    <source>
        <dbReference type="EMBL" id="MDI2112811.1"/>
    </source>
</evidence>
<dbReference type="Proteomes" id="UP001431775">
    <property type="component" value="Unassembled WGS sequence"/>
</dbReference>
<comment type="similarity">
    <text evidence="3 4">Belongs to the RlpA family.</text>
</comment>
<dbReference type="PANTHER" id="PTHR34183">
    <property type="entry name" value="ENDOLYTIC PEPTIDOGLYCAN TRANSGLYCOSYLASE RLPA"/>
    <property type="match status" value="1"/>
</dbReference>
<keyword evidence="1 3" id="KW-0456">Lyase</keyword>
<comment type="caution">
    <text evidence="6">The sequence shown here is derived from an EMBL/GenBank/DDBJ whole genome shotgun (WGS) entry which is preliminary data.</text>
</comment>
<dbReference type="PANTHER" id="PTHR34183:SF8">
    <property type="entry name" value="ENDOLYTIC PEPTIDOGLYCAN TRANSGLYCOSYLASE RLPA-RELATED"/>
    <property type="match status" value="1"/>
</dbReference>
<keyword evidence="7" id="KW-1185">Reference proteome</keyword>
<dbReference type="Pfam" id="PF03330">
    <property type="entry name" value="DPBB_1"/>
    <property type="match status" value="1"/>
</dbReference>
<name>A0ABT6Q7E2_9PROT</name>
<dbReference type="InterPro" id="IPR034718">
    <property type="entry name" value="RlpA"/>
</dbReference>
<dbReference type="RefSeq" id="WP_281462438.1">
    <property type="nucleotide sequence ID" value="NZ_JASBAN010000001.1"/>
</dbReference>
<gene>
    <name evidence="3" type="primary">rlpA</name>
    <name evidence="6" type="ORF">QJV33_05860</name>
</gene>
<dbReference type="EMBL" id="JASBAN010000001">
    <property type="protein sequence ID" value="MDI2112811.1"/>
    <property type="molecule type" value="Genomic_DNA"/>
</dbReference>
<dbReference type="CDD" id="cd22268">
    <property type="entry name" value="DPBB_RlpA-like"/>
    <property type="match status" value="1"/>
</dbReference>
<keyword evidence="3" id="KW-0732">Signal</keyword>
<evidence type="ECO:0000256" key="2">
    <source>
        <dbReference type="ARBA" id="ARBA00023316"/>
    </source>
</evidence>
<dbReference type="InterPro" id="IPR012997">
    <property type="entry name" value="RplA"/>
</dbReference>
<feature type="domain" description="RlpA-like protein double-psi beta-barrel" evidence="5">
    <location>
        <begin position="84"/>
        <end position="172"/>
    </location>
</feature>
<evidence type="ECO:0000313" key="7">
    <source>
        <dbReference type="Proteomes" id="UP001431775"/>
    </source>
</evidence>
<evidence type="ECO:0000259" key="5">
    <source>
        <dbReference type="Pfam" id="PF03330"/>
    </source>
</evidence>
<dbReference type="NCBIfam" id="TIGR00413">
    <property type="entry name" value="rlpA"/>
    <property type="match status" value="1"/>
</dbReference>
<reference evidence="6" key="1">
    <citation type="submission" date="2023-05" db="EMBL/GenBank/DDBJ databases">
        <title>Whole genome sequence of Commensalibacter sp.</title>
        <authorList>
            <person name="Charoenyingcharoen P."/>
            <person name="Yukphan P."/>
        </authorList>
    </citation>
    <scope>NUCLEOTIDE SEQUENCE</scope>
    <source>
        <strain evidence="6">TBRC 10068</strain>
    </source>
</reference>
<dbReference type="SUPFAM" id="SSF50685">
    <property type="entry name" value="Barwin-like endoglucanases"/>
    <property type="match status" value="1"/>
</dbReference>
<keyword evidence="2 3" id="KW-0961">Cell wall biogenesis/degradation</keyword>
<feature type="chain" id="PRO_5044937430" description="Endolytic peptidoglycan transglycosylase RlpA" evidence="3">
    <location>
        <begin position="28"/>
        <end position="186"/>
    </location>
</feature>
<sequence length="186" mass="20321" precursor="true">MRRSCTKLLGLCLITGIGFQAAQTAQAHTTHKSAYRKIIKHTKTKVKPHRNRYRKSLYQDDTVNANADPEPQTNAYHLDDTQAESGTASWYGGRHNRIRTASGSKFNSKQLTAAHPTLPLGTKVLVRSEDSGNSVVVTINDRGPYKGNRIIDLSKAAAGKIGMLRQGTAHVTVTPIDNTEVAMAPE</sequence>
<comment type="function">
    <text evidence="3">Lytic transglycosylase with a strong preference for naked glycan strands that lack stem peptides.</text>
</comment>
<evidence type="ECO:0000256" key="4">
    <source>
        <dbReference type="RuleBase" id="RU003495"/>
    </source>
</evidence>